<dbReference type="Proteomes" id="UP000762676">
    <property type="component" value="Unassembled WGS sequence"/>
</dbReference>
<keyword evidence="2" id="KW-1185">Reference proteome</keyword>
<name>A0AAV4HKA0_9GAST</name>
<evidence type="ECO:0000313" key="2">
    <source>
        <dbReference type="Proteomes" id="UP000762676"/>
    </source>
</evidence>
<evidence type="ECO:0008006" key="3">
    <source>
        <dbReference type="Google" id="ProtNLM"/>
    </source>
</evidence>
<organism evidence="1 2">
    <name type="scientific">Elysia marginata</name>
    <dbReference type="NCBI Taxonomy" id="1093978"/>
    <lineage>
        <taxon>Eukaryota</taxon>
        <taxon>Metazoa</taxon>
        <taxon>Spiralia</taxon>
        <taxon>Lophotrochozoa</taxon>
        <taxon>Mollusca</taxon>
        <taxon>Gastropoda</taxon>
        <taxon>Heterobranchia</taxon>
        <taxon>Euthyneura</taxon>
        <taxon>Panpulmonata</taxon>
        <taxon>Sacoglossa</taxon>
        <taxon>Placobranchoidea</taxon>
        <taxon>Plakobranchidae</taxon>
        <taxon>Elysia</taxon>
    </lineage>
</organism>
<gene>
    <name evidence="1" type="ORF">ElyMa_006355000</name>
</gene>
<comment type="caution">
    <text evidence="1">The sequence shown here is derived from an EMBL/GenBank/DDBJ whole genome shotgun (WGS) entry which is preliminary data.</text>
</comment>
<protein>
    <recommendedName>
        <fullName evidence="3">Kinesin-like domain-containing protein</fullName>
    </recommendedName>
</protein>
<dbReference type="AlphaFoldDB" id="A0AAV4HKA0"/>
<proteinExistence type="predicted"/>
<accession>A0AAV4HKA0</accession>
<dbReference type="EMBL" id="BMAT01012748">
    <property type="protein sequence ID" value="GFR98633.1"/>
    <property type="molecule type" value="Genomic_DNA"/>
</dbReference>
<evidence type="ECO:0000313" key="1">
    <source>
        <dbReference type="EMBL" id="GFR98633.1"/>
    </source>
</evidence>
<reference evidence="1 2" key="1">
    <citation type="journal article" date="2021" name="Elife">
        <title>Chloroplast acquisition without the gene transfer in kleptoplastic sea slugs, Plakobranchus ocellatus.</title>
        <authorList>
            <person name="Maeda T."/>
            <person name="Takahashi S."/>
            <person name="Yoshida T."/>
            <person name="Shimamura S."/>
            <person name="Takaki Y."/>
            <person name="Nagai Y."/>
            <person name="Toyoda A."/>
            <person name="Suzuki Y."/>
            <person name="Arimoto A."/>
            <person name="Ishii H."/>
            <person name="Satoh N."/>
            <person name="Nishiyama T."/>
            <person name="Hasebe M."/>
            <person name="Maruyama T."/>
            <person name="Minagawa J."/>
            <person name="Obokata J."/>
            <person name="Shigenobu S."/>
        </authorList>
    </citation>
    <scope>NUCLEOTIDE SEQUENCE [LARGE SCALE GENOMIC DNA]</scope>
</reference>
<sequence length="111" mass="12615">MASKGQTKLKNVQHEADIDRQVDIRVELPGQSVQILEVWVMDQNNGPWLVAQEKARLLKDTEHNPDAFQMAVKKDALDQNHAAEPLVMSDTNRMVTYIDELNMGMLIFQAV</sequence>